<keyword evidence="1" id="KW-0472">Membrane</keyword>
<accession>A0ABU6A1H4</accession>
<dbReference type="SUPFAM" id="SSF81301">
    <property type="entry name" value="Nucleotidyltransferase"/>
    <property type="match status" value="1"/>
</dbReference>
<feature type="transmembrane region" description="Helical" evidence="1">
    <location>
        <begin position="326"/>
        <end position="346"/>
    </location>
</feature>
<gene>
    <name evidence="3" type="ORF">U6A24_21015</name>
</gene>
<name>A0ABU6A1H4_9FLAO</name>
<evidence type="ECO:0000256" key="1">
    <source>
        <dbReference type="SAM" id="Phobius"/>
    </source>
</evidence>
<protein>
    <recommendedName>
        <fullName evidence="2">SMODS and SLOG-associating 2TM effector domain-containing protein</fullName>
    </recommendedName>
</protein>
<feature type="transmembrane region" description="Helical" evidence="1">
    <location>
        <begin position="352"/>
        <end position="372"/>
    </location>
</feature>
<dbReference type="Pfam" id="PF18186">
    <property type="entry name" value="SLATT_4"/>
    <property type="match status" value="1"/>
</dbReference>
<keyword evidence="1" id="KW-1133">Transmembrane helix</keyword>
<evidence type="ECO:0000313" key="4">
    <source>
        <dbReference type="Proteomes" id="UP001327027"/>
    </source>
</evidence>
<dbReference type="RefSeq" id="WP_324181993.1">
    <property type="nucleotide sequence ID" value="NZ_BAABAW010000006.1"/>
</dbReference>
<keyword evidence="4" id="KW-1185">Reference proteome</keyword>
<dbReference type="Pfam" id="PF18144">
    <property type="entry name" value="SMODS"/>
    <property type="match status" value="1"/>
</dbReference>
<evidence type="ECO:0000313" key="3">
    <source>
        <dbReference type="EMBL" id="MEB3347969.1"/>
    </source>
</evidence>
<dbReference type="InterPro" id="IPR040811">
    <property type="entry name" value="SLATT_4"/>
</dbReference>
<evidence type="ECO:0000259" key="2">
    <source>
        <dbReference type="Pfam" id="PF18186"/>
    </source>
</evidence>
<comment type="caution">
    <text evidence="3">The sequence shown here is derived from an EMBL/GenBank/DDBJ whole genome shotgun (WGS) entry which is preliminary data.</text>
</comment>
<proteinExistence type="predicted"/>
<sequence>MSVSINFNMFCEKLKVSPKKRSIISLRFNSICKKLNTDFWDINTNLGGIYVGCYGRETANDGIDKIEMIFEMPSYLRKKYSKSSKNHQFLFLEDVRRSIATLYPNTSIVNDEFGIDVRFFDGMIFNIAPVFYKNNNEHIYADPRKGGSWKTKNFKKEKEEVRIGDVITNNNLKRLCRMIKAWKHNCNVPIQNLLIDTLAHEFLTSWKSKDISYSYYDIMCRDFFKFLMNQEPSKKEWKTIGDFLVIPNTLNFRYKAVIAHYKAESAISFVKNNEDWLATLKWKEIFGDNFPGSVPVENQLRKLKDNVEKVYDVQKKCVSILVKRRLFLTILQITSAISIPLGLLLIEYSHSFLAGLTLFGFSTVLFVITLLYRRVNQNKIILKHKASVNLAASLKEQVRQILIDLTYNDVDIDKIRARKNKILSNFQSMYTGANINIGKRYNNAVGELNIIPQVRKKVMSSSNIQIPIWHQNKFSVDNHVQEAVNYKN</sequence>
<reference evidence="3 4" key="1">
    <citation type="journal article" date="2013" name="Int. J. Syst. Evol. Microbiol.">
        <title>Aquimarina gracilis sp. nov., isolated from the gut microflora of a mussel, Mytilus coruscus, and emended description of Aquimarina spongiae.</title>
        <authorList>
            <person name="Park S.C."/>
            <person name="Choe H.N."/>
            <person name="Baik K.S."/>
            <person name="Seong C.N."/>
        </authorList>
    </citation>
    <scope>NUCLEOTIDE SEQUENCE [LARGE SCALE GENOMIC DNA]</scope>
    <source>
        <strain evidence="3 4">PSC32</strain>
    </source>
</reference>
<dbReference type="Proteomes" id="UP001327027">
    <property type="component" value="Unassembled WGS sequence"/>
</dbReference>
<dbReference type="InterPro" id="IPR043519">
    <property type="entry name" value="NT_sf"/>
</dbReference>
<dbReference type="EMBL" id="JAYKLX010000011">
    <property type="protein sequence ID" value="MEB3347969.1"/>
    <property type="molecule type" value="Genomic_DNA"/>
</dbReference>
<feature type="domain" description="SMODS and SLOG-associating 2TM effector" evidence="2">
    <location>
        <begin position="297"/>
        <end position="448"/>
    </location>
</feature>
<keyword evidence="1" id="KW-0812">Transmembrane</keyword>
<organism evidence="3 4">
    <name type="scientific">Aquimarina gracilis</name>
    <dbReference type="NCBI Taxonomy" id="874422"/>
    <lineage>
        <taxon>Bacteria</taxon>
        <taxon>Pseudomonadati</taxon>
        <taxon>Bacteroidota</taxon>
        <taxon>Flavobacteriia</taxon>
        <taxon>Flavobacteriales</taxon>
        <taxon>Flavobacteriaceae</taxon>
        <taxon>Aquimarina</taxon>
    </lineage>
</organism>